<name>A0A433RPX2_9BACL</name>
<dbReference type="PROSITE" id="PS51645">
    <property type="entry name" value="PHR_CRY_ALPHA_BETA"/>
    <property type="match status" value="1"/>
</dbReference>
<dbReference type="Pfam" id="PF00875">
    <property type="entry name" value="DNA_photolyase"/>
    <property type="match status" value="1"/>
</dbReference>
<dbReference type="Proteomes" id="UP000288623">
    <property type="component" value="Unassembled WGS sequence"/>
</dbReference>
<accession>A0A433RPX2</accession>
<feature type="binding site" evidence="4">
    <location>
        <position position="266"/>
    </location>
    <ligand>
        <name>FAD</name>
        <dbReference type="ChEBI" id="CHEBI:57692"/>
    </ligand>
</feature>
<dbReference type="GO" id="GO:0071949">
    <property type="term" value="F:FAD binding"/>
    <property type="evidence" value="ECO:0007669"/>
    <property type="project" value="TreeGrafter"/>
</dbReference>
<comment type="cofactor">
    <cofactor evidence="4">
        <name>FAD</name>
        <dbReference type="ChEBI" id="CHEBI:57692"/>
    </cofactor>
    <text evidence="4">Binds 1 FAD per subunit.</text>
</comment>
<dbReference type="PANTHER" id="PTHR11455:SF9">
    <property type="entry name" value="CRYPTOCHROME CIRCADIAN CLOCK 5 ISOFORM X1"/>
    <property type="match status" value="1"/>
</dbReference>
<feature type="site" description="Electron transfer via tryptophanyl radical" evidence="5">
    <location>
        <position position="300"/>
    </location>
</feature>
<dbReference type="Gene3D" id="1.25.40.80">
    <property type="match status" value="1"/>
</dbReference>
<feature type="site" description="Electron transfer via tryptophanyl radical" evidence="5">
    <location>
        <position position="353"/>
    </location>
</feature>
<keyword evidence="1 4" id="KW-0285">Flavoprotein</keyword>
<dbReference type="SUPFAM" id="SSF48173">
    <property type="entry name" value="Cryptochrome/photolyase FAD-binding domain"/>
    <property type="match status" value="1"/>
</dbReference>
<evidence type="ECO:0000256" key="6">
    <source>
        <dbReference type="RuleBase" id="RU004182"/>
    </source>
</evidence>
<keyword evidence="3 6" id="KW-0157">Chromophore</keyword>
<dbReference type="InterPro" id="IPR002081">
    <property type="entry name" value="Cryptochrome/DNA_photolyase_1"/>
</dbReference>
<evidence type="ECO:0000313" key="9">
    <source>
        <dbReference type="Proteomes" id="UP000288623"/>
    </source>
</evidence>
<comment type="caution">
    <text evidence="8">The sequence shown here is derived from an EMBL/GenBank/DDBJ whole genome shotgun (WGS) entry which is preliminary data.</text>
</comment>
<dbReference type="PROSITE" id="PS00394">
    <property type="entry name" value="DNA_PHOTOLYASES_1_1"/>
    <property type="match status" value="1"/>
</dbReference>
<dbReference type="EMBL" id="JTFC01000044">
    <property type="protein sequence ID" value="RUS51921.1"/>
    <property type="molecule type" value="Genomic_DNA"/>
</dbReference>
<dbReference type="InterPro" id="IPR036134">
    <property type="entry name" value="Crypto/Photolyase_FAD-like_sf"/>
</dbReference>
<feature type="binding site" evidence="4">
    <location>
        <begin position="228"/>
        <end position="232"/>
    </location>
    <ligand>
        <name>FAD</name>
        <dbReference type="ChEBI" id="CHEBI:57692"/>
    </ligand>
</feature>
<sequence length="462" mass="54117">MTKALMWFRYDLRLHDNLALLAASDFDEVIPVFIYEKTNSAATASDWWLHYSLEALAESIKSCGGSLIIRQGNPQLIIEELMNTFQIDALFFNRSLLPKDVLLEQELVEKYSTKTTYVKCFDDRLLFYHHKIVTKNQTPYKVFSSYWKIAKLQYITFPQNKNSTFSKDTFDSLALDDLKLIDNHHWMKKFGAYWTPGEQQAIQKFEDFIEQDLASYNKLRDFPGKQGTSDISPYLAWGNISIRSMWYRVKRFIDEQPEHADAADSYLRQLAWRDFAYEQLAQFPDLDRIPVRKAFQHYPWAFNEDLFTAWKTGQTGYPLVDAGMRELWETGIIHNRVRMVVASFLVKHLRIPWQYGYDWFKETLVDFDTANNAMGWQWVTGSGIDAAPYFRVFNPTGQAQKFDSGAFYIKRWIPELKDVPLDVIHSPEKYVAAHQISYPQPIVDHATARKLALEGFEHIKKH</sequence>
<dbReference type="InterPro" id="IPR036155">
    <property type="entry name" value="Crypto/Photolyase_N_sf"/>
</dbReference>
<dbReference type="Gene3D" id="1.10.579.10">
    <property type="entry name" value="DNA Cyclobutane Dipyrimidine Photolyase, subunit A, domain 3"/>
    <property type="match status" value="1"/>
</dbReference>
<dbReference type="SUPFAM" id="SSF52425">
    <property type="entry name" value="Cryptochrome/photolyase, N-terminal domain"/>
    <property type="match status" value="1"/>
</dbReference>
<dbReference type="InterPro" id="IPR005101">
    <property type="entry name" value="Cryptochr/Photolyase_FAD-bd"/>
</dbReference>
<dbReference type="GO" id="GO:0006139">
    <property type="term" value="P:nucleobase-containing compound metabolic process"/>
    <property type="evidence" value="ECO:0007669"/>
    <property type="project" value="UniProtKB-ARBA"/>
</dbReference>
<keyword evidence="9" id="KW-1185">Reference proteome</keyword>
<proteinExistence type="inferred from homology"/>
<dbReference type="Gene3D" id="3.40.50.620">
    <property type="entry name" value="HUPs"/>
    <property type="match status" value="1"/>
</dbReference>
<evidence type="ECO:0000256" key="1">
    <source>
        <dbReference type="ARBA" id="ARBA00022630"/>
    </source>
</evidence>
<organism evidence="8 9">
    <name type="scientific">Candidatus Kurthia intestinigallinarum</name>
    <dbReference type="NCBI Taxonomy" id="1562256"/>
    <lineage>
        <taxon>Bacteria</taxon>
        <taxon>Bacillati</taxon>
        <taxon>Bacillota</taxon>
        <taxon>Bacilli</taxon>
        <taxon>Bacillales</taxon>
        <taxon>Caryophanaceae</taxon>
        <taxon>Kurthia</taxon>
    </lineage>
</organism>
<keyword evidence="2 4" id="KW-0274">FAD</keyword>
<evidence type="ECO:0000259" key="7">
    <source>
        <dbReference type="PROSITE" id="PS51645"/>
    </source>
</evidence>
<evidence type="ECO:0000256" key="2">
    <source>
        <dbReference type="ARBA" id="ARBA00022827"/>
    </source>
</evidence>
<dbReference type="Pfam" id="PF03441">
    <property type="entry name" value="FAD_binding_7"/>
    <property type="match status" value="1"/>
</dbReference>
<dbReference type="GO" id="GO:0009416">
    <property type="term" value="P:response to light stimulus"/>
    <property type="evidence" value="ECO:0007669"/>
    <property type="project" value="TreeGrafter"/>
</dbReference>
<feature type="domain" description="Photolyase/cryptochrome alpha/beta" evidence="7">
    <location>
        <begin position="2"/>
        <end position="126"/>
    </location>
</feature>
<dbReference type="PROSITE" id="PS00691">
    <property type="entry name" value="DNA_PHOTOLYASES_1_2"/>
    <property type="match status" value="1"/>
</dbReference>
<dbReference type="GO" id="GO:0003904">
    <property type="term" value="F:deoxyribodipyrimidine photo-lyase activity"/>
    <property type="evidence" value="ECO:0007669"/>
    <property type="project" value="TreeGrafter"/>
</dbReference>
<feature type="binding site" evidence="4">
    <location>
        <begin position="366"/>
        <end position="368"/>
    </location>
    <ligand>
        <name>FAD</name>
        <dbReference type="ChEBI" id="CHEBI:57692"/>
    </ligand>
</feature>
<feature type="binding site" evidence="4">
    <location>
        <position position="216"/>
    </location>
    <ligand>
        <name>FAD</name>
        <dbReference type="ChEBI" id="CHEBI:57692"/>
    </ligand>
</feature>
<dbReference type="InterPro" id="IPR006050">
    <property type="entry name" value="DNA_photolyase_N"/>
</dbReference>
<dbReference type="AlphaFoldDB" id="A0A433RPX2"/>
<reference evidence="8 9" key="1">
    <citation type="submission" date="2014-11" db="EMBL/GenBank/DDBJ databases">
        <title>Genome sequence and analysis of novel Kurthia sp.</title>
        <authorList>
            <person name="Lawson J.N."/>
            <person name="Gonzalez J.E."/>
            <person name="Rinauldi L."/>
            <person name="Xuan Z."/>
            <person name="Firman A."/>
            <person name="Shaddox L."/>
            <person name="Trudeau A."/>
            <person name="Shah S."/>
            <person name="Reiman D."/>
        </authorList>
    </citation>
    <scope>NUCLEOTIDE SEQUENCE [LARGE SCALE GENOMIC DNA]</scope>
    <source>
        <strain evidence="8 9">3B1D</strain>
    </source>
</reference>
<dbReference type="GO" id="GO:0003677">
    <property type="term" value="F:DNA binding"/>
    <property type="evidence" value="ECO:0007669"/>
    <property type="project" value="TreeGrafter"/>
</dbReference>
<dbReference type="InterPro" id="IPR018394">
    <property type="entry name" value="DNA_photolyase_1_CS_C"/>
</dbReference>
<dbReference type="PRINTS" id="PR00147">
    <property type="entry name" value="DNAPHOTLYASE"/>
</dbReference>
<dbReference type="RefSeq" id="WP_126992009.1">
    <property type="nucleotide sequence ID" value="NZ_JTFC01000044.1"/>
</dbReference>
<gene>
    <name evidence="8" type="ORF">QI30_18155</name>
</gene>
<evidence type="ECO:0000313" key="8">
    <source>
        <dbReference type="EMBL" id="RUS51921.1"/>
    </source>
</evidence>
<dbReference type="GO" id="GO:0006950">
    <property type="term" value="P:response to stress"/>
    <property type="evidence" value="ECO:0007669"/>
    <property type="project" value="UniProtKB-ARBA"/>
</dbReference>
<protein>
    <recommendedName>
        <fullName evidence="7">Photolyase/cryptochrome alpha/beta domain-containing protein</fullName>
    </recommendedName>
</protein>
<dbReference type="OrthoDB" id="9772484at2"/>
<feature type="site" description="Electron transfer via tryptophanyl radical" evidence="5">
    <location>
        <position position="376"/>
    </location>
</feature>
<evidence type="ECO:0000256" key="5">
    <source>
        <dbReference type="PIRSR" id="PIRSR602081-2"/>
    </source>
</evidence>
<comment type="similarity">
    <text evidence="6">Belongs to the DNA photolyase family.</text>
</comment>
<dbReference type="InterPro" id="IPR014729">
    <property type="entry name" value="Rossmann-like_a/b/a_fold"/>
</dbReference>
<evidence type="ECO:0000256" key="3">
    <source>
        <dbReference type="ARBA" id="ARBA00022991"/>
    </source>
</evidence>
<dbReference type="PANTHER" id="PTHR11455">
    <property type="entry name" value="CRYPTOCHROME"/>
    <property type="match status" value="1"/>
</dbReference>
<evidence type="ECO:0000256" key="4">
    <source>
        <dbReference type="PIRSR" id="PIRSR602081-1"/>
    </source>
</evidence>